<evidence type="ECO:0000313" key="3">
    <source>
        <dbReference type="Proteomes" id="UP000002258"/>
    </source>
</evidence>
<protein>
    <submittedName>
        <fullName evidence="2">Uncharacterized protein</fullName>
    </submittedName>
</protein>
<dbReference type="EMBL" id="CP000498">
    <property type="protein sequence ID" value="ABN66611.2"/>
    <property type="molecule type" value="Genomic_DNA"/>
</dbReference>
<gene>
    <name evidence="2" type="ORF">PICST_31800</name>
</gene>
<feature type="region of interest" description="Disordered" evidence="1">
    <location>
        <begin position="40"/>
        <end position="96"/>
    </location>
</feature>
<dbReference type="KEGG" id="pic:PICST_31800"/>
<dbReference type="OrthoDB" id="4026431at2759"/>
<dbReference type="HOGENOM" id="CLU_1517807_0_0_1"/>
<evidence type="ECO:0000313" key="2">
    <source>
        <dbReference type="EMBL" id="ABN66611.2"/>
    </source>
</evidence>
<dbReference type="InParanoid" id="A3LUK9"/>
<dbReference type="AlphaFoldDB" id="A3LUK9"/>
<dbReference type="eggNOG" id="ENOG502RQJF">
    <property type="taxonomic scope" value="Eukaryota"/>
</dbReference>
<sequence length="187" mass="20613">MTTTAEFNYITLSGSTSSLELSEFQDYLTYSTVMPIFEAPAPVQPPRKMSASSEEVPQRSPARPSKLDFHKLELPSSPTSRYSMSDASSFEEKSTDYSSISEASIFTRTPPSSPGPEIRTNQEVELDEFGLDLNGIDEEELFEEMQLTENGKSSNVIFEIDTVITVVGIHDGTSPLSYIHVKAGTPQ</sequence>
<accession>A3LUK9</accession>
<keyword evidence="3" id="KW-1185">Reference proteome</keyword>
<feature type="compositionally biased region" description="Polar residues" evidence="1">
    <location>
        <begin position="76"/>
        <end position="88"/>
    </location>
</feature>
<dbReference type="Proteomes" id="UP000002258">
    <property type="component" value="Chromosome 4"/>
</dbReference>
<name>A3LUK9_PICST</name>
<proteinExistence type="predicted"/>
<organism evidence="2 3">
    <name type="scientific">Scheffersomyces stipitis (strain ATCC 58785 / CBS 6054 / NBRC 10063 / NRRL Y-11545)</name>
    <name type="common">Yeast</name>
    <name type="synonym">Pichia stipitis</name>
    <dbReference type="NCBI Taxonomy" id="322104"/>
    <lineage>
        <taxon>Eukaryota</taxon>
        <taxon>Fungi</taxon>
        <taxon>Dikarya</taxon>
        <taxon>Ascomycota</taxon>
        <taxon>Saccharomycotina</taxon>
        <taxon>Pichiomycetes</taxon>
        <taxon>Debaryomycetaceae</taxon>
        <taxon>Scheffersomyces</taxon>
    </lineage>
</organism>
<evidence type="ECO:0000256" key="1">
    <source>
        <dbReference type="SAM" id="MobiDB-lite"/>
    </source>
</evidence>
<reference evidence="2 3" key="1">
    <citation type="journal article" date="2007" name="Nat. Biotechnol.">
        <title>Genome sequence of the lignocellulose-bioconverting and xylose-fermenting yeast Pichia stipitis.</title>
        <authorList>
            <person name="Jeffries T.W."/>
            <person name="Grigoriev I.V."/>
            <person name="Grimwood J."/>
            <person name="Laplaza J.M."/>
            <person name="Aerts A."/>
            <person name="Salamov A."/>
            <person name="Schmutz J."/>
            <person name="Lindquist E."/>
            <person name="Dehal P."/>
            <person name="Shapiro H."/>
            <person name="Jin Y.S."/>
            <person name="Passoth V."/>
            <person name="Richardson P.M."/>
        </authorList>
    </citation>
    <scope>NUCLEOTIDE SEQUENCE [LARGE SCALE GENOMIC DNA]</scope>
    <source>
        <strain evidence="3">ATCC 58785 / CBS 6054 / NBRC 10063 / NRRL Y-11545</strain>
    </source>
</reference>
<dbReference type="GeneID" id="4838838"/>
<dbReference type="RefSeq" id="XP_001384640.2">
    <property type="nucleotide sequence ID" value="XM_001384603.1"/>
</dbReference>